<sequence length="288" mass="30261">MAPTIFRLFALSAALGQATATFNLNTAGPSWDYTTKDLADTTSQACKDAYSASINCDETLLKIVASMDPDFDPQSSDLQAMCTATCSDALSQYIKKVNAACDKDGDLAGIASGNKYIYQVPVATVGEVFQYEYSQGCAKSGSDYCYLTYPKSDDWAKPDFPCSDKCAVKFFQNAHDQPGSAYFFNYFSLGNQSSYWQDTFAGGWETVVQCGDGGIDVSSVSASASATKTDIVNISSSASSISNKAAISATSTPAAVVTTGAPVGSASETTSTTATSGASRLRASFLLF</sequence>
<proteinExistence type="predicted"/>
<reference evidence="2" key="2">
    <citation type="journal article" date="2023" name="IMA Fungus">
        <title>Comparative genomic study of the Penicillium genus elucidates a diverse pangenome and 15 lateral gene transfer events.</title>
        <authorList>
            <person name="Petersen C."/>
            <person name="Sorensen T."/>
            <person name="Nielsen M.R."/>
            <person name="Sondergaard T.E."/>
            <person name="Sorensen J.L."/>
            <person name="Fitzpatrick D.A."/>
            <person name="Frisvad J.C."/>
            <person name="Nielsen K.L."/>
        </authorList>
    </citation>
    <scope>NUCLEOTIDE SEQUENCE</scope>
    <source>
        <strain evidence="2">IBT 20477</strain>
    </source>
</reference>
<keyword evidence="3" id="KW-1185">Reference proteome</keyword>
<feature type="signal peptide" evidence="1">
    <location>
        <begin position="1"/>
        <end position="20"/>
    </location>
</feature>
<evidence type="ECO:0000313" key="3">
    <source>
        <dbReference type="Proteomes" id="UP001150942"/>
    </source>
</evidence>
<reference evidence="2" key="1">
    <citation type="submission" date="2022-11" db="EMBL/GenBank/DDBJ databases">
        <authorList>
            <person name="Petersen C."/>
        </authorList>
    </citation>
    <scope>NUCLEOTIDE SEQUENCE</scope>
    <source>
        <strain evidence="2">IBT 20477</strain>
    </source>
</reference>
<organism evidence="2 3">
    <name type="scientific">Penicillium cf. viridicatum</name>
    <dbReference type="NCBI Taxonomy" id="2972119"/>
    <lineage>
        <taxon>Eukaryota</taxon>
        <taxon>Fungi</taxon>
        <taxon>Dikarya</taxon>
        <taxon>Ascomycota</taxon>
        <taxon>Pezizomycotina</taxon>
        <taxon>Eurotiomycetes</taxon>
        <taxon>Eurotiomycetidae</taxon>
        <taxon>Eurotiales</taxon>
        <taxon>Aspergillaceae</taxon>
        <taxon>Penicillium</taxon>
    </lineage>
</organism>
<dbReference type="OrthoDB" id="5985073at2759"/>
<evidence type="ECO:0000313" key="2">
    <source>
        <dbReference type="EMBL" id="KAJ5192294.1"/>
    </source>
</evidence>
<comment type="caution">
    <text evidence="2">The sequence shown here is derived from an EMBL/GenBank/DDBJ whole genome shotgun (WGS) entry which is preliminary data.</text>
</comment>
<dbReference type="AlphaFoldDB" id="A0A9W9M854"/>
<protein>
    <submittedName>
        <fullName evidence="2">Uncharacterized protein</fullName>
    </submittedName>
</protein>
<dbReference type="EMBL" id="JAPQKQ010000006">
    <property type="protein sequence ID" value="KAJ5192294.1"/>
    <property type="molecule type" value="Genomic_DNA"/>
</dbReference>
<gene>
    <name evidence="2" type="ORF">N7449_008436</name>
</gene>
<keyword evidence="1" id="KW-0732">Signal</keyword>
<feature type="chain" id="PRO_5040809659" evidence="1">
    <location>
        <begin position="21"/>
        <end position="288"/>
    </location>
</feature>
<name>A0A9W9M854_9EURO</name>
<dbReference type="Proteomes" id="UP001150942">
    <property type="component" value="Unassembled WGS sequence"/>
</dbReference>
<evidence type="ECO:0000256" key="1">
    <source>
        <dbReference type="SAM" id="SignalP"/>
    </source>
</evidence>
<accession>A0A9W9M854</accession>